<evidence type="ECO:0000313" key="1">
    <source>
        <dbReference type="EMBL" id="KAA8517793.1"/>
    </source>
</evidence>
<name>A0A5J4ZGJ8_9ASTE</name>
<reference evidence="1 2" key="1">
    <citation type="submission" date="2019-09" db="EMBL/GenBank/DDBJ databases">
        <title>A chromosome-level genome assembly of the Chinese tupelo Nyssa sinensis.</title>
        <authorList>
            <person name="Yang X."/>
            <person name="Kang M."/>
            <person name="Yang Y."/>
            <person name="Xiong H."/>
            <person name="Wang M."/>
            <person name="Zhang Z."/>
            <person name="Wang Z."/>
            <person name="Wu H."/>
            <person name="Ma T."/>
            <person name="Liu J."/>
            <person name="Xi Z."/>
        </authorList>
    </citation>
    <scope>NUCLEOTIDE SEQUENCE [LARGE SCALE GENOMIC DNA]</scope>
    <source>
        <strain evidence="1">J267</strain>
        <tissue evidence="1">Leaf</tissue>
    </source>
</reference>
<dbReference type="OrthoDB" id="1723747at2759"/>
<gene>
    <name evidence="1" type="ORF">F0562_015246</name>
</gene>
<dbReference type="EMBL" id="CM018050">
    <property type="protein sequence ID" value="KAA8517793.1"/>
    <property type="molecule type" value="Genomic_DNA"/>
</dbReference>
<proteinExistence type="predicted"/>
<evidence type="ECO:0000313" key="2">
    <source>
        <dbReference type="Proteomes" id="UP000325577"/>
    </source>
</evidence>
<dbReference type="AlphaFoldDB" id="A0A5J4ZGJ8"/>
<accession>A0A5J4ZGJ8</accession>
<keyword evidence="2" id="KW-1185">Reference proteome</keyword>
<organism evidence="1 2">
    <name type="scientific">Nyssa sinensis</name>
    <dbReference type="NCBI Taxonomy" id="561372"/>
    <lineage>
        <taxon>Eukaryota</taxon>
        <taxon>Viridiplantae</taxon>
        <taxon>Streptophyta</taxon>
        <taxon>Embryophyta</taxon>
        <taxon>Tracheophyta</taxon>
        <taxon>Spermatophyta</taxon>
        <taxon>Magnoliopsida</taxon>
        <taxon>eudicotyledons</taxon>
        <taxon>Gunneridae</taxon>
        <taxon>Pentapetalae</taxon>
        <taxon>asterids</taxon>
        <taxon>Cornales</taxon>
        <taxon>Nyssaceae</taxon>
        <taxon>Nyssa</taxon>
    </lineage>
</organism>
<protein>
    <submittedName>
        <fullName evidence="1">Uncharacterized protein</fullName>
    </submittedName>
</protein>
<sequence>MGLGSTMADGMIINDMASEAVDWTVAEIKGKEDCDDGTVVSLEIMNGCGDGVATTAGPPQPLEWKFSLMLGNRRRERKFRKLRSYQPLNLIKLETIWPLEMKRTPVRGFHVEKRQSSLVLCWQHKELILASA</sequence>
<dbReference type="Proteomes" id="UP000325577">
    <property type="component" value="Linkage Group LG7"/>
</dbReference>